<feature type="transmembrane region" description="Helical" evidence="5">
    <location>
        <begin position="21"/>
        <end position="41"/>
    </location>
</feature>
<protein>
    <submittedName>
        <fullName evidence="6">Uncharacterized protein</fullName>
    </submittedName>
</protein>
<dbReference type="Proteomes" id="UP000594454">
    <property type="component" value="Chromosome 3"/>
</dbReference>
<evidence type="ECO:0000313" key="7">
    <source>
        <dbReference type="Proteomes" id="UP000594454"/>
    </source>
</evidence>
<evidence type="ECO:0000313" key="6">
    <source>
        <dbReference type="EMBL" id="CAD7084073.1"/>
    </source>
</evidence>
<dbReference type="GO" id="GO:0016020">
    <property type="term" value="C:membrane"/>
    <property type="evidence" value="ECO:0007669"/>
    <property type="project" value="UniProtKB-SubCell"/>
</dbReference>
<keyword evidence="7" id="KW-1185">Reference proteome</keyword>
<keyword evidence="3 5" id="KW-1133">Transmembrane helix</keyword>
<evidence type="ECO:0000256" key="5">
    <source>
        <dbReference type="SAM" id="Phobius"/>
    </source>
</evidence>
<keyword evidence="4 5" id="KW-0472">Membrane</keyword>
<feature type="transmembrane region" description="Helical" evidence="5">
    <location>
        <begin position="161"/>
        <end position="183"/>
    </location>
</feature>
<gene>
    <name evidence="6" type="ORF">HERILL_LOCUS6988</name>
</gene>
<proteinExistence type="predicted"/>
<dbReference type="EMBL" id="LR899011">
    <property type="protein sequence ID" value="CAD7084073.1"/>
    <property type="molecule type" value="Genomic_DNA"/>
</dbReference>
<comment type="subcellular location">
    <subcellularLocation>
        <location evidence="1">Membrane</location>
        <topology evidence="1">Multi-pass membrane protein</topology>
    </subcellularLocation>
</comment>
<sequence>MGNFAVILEGFDNIVKRLSPFIAAGAIVGSIYWTAVTYGAVTVLQIVGHKKGLALMENGDPLVLLIGLPAIPVGLVLGRMIRWEEAVLRIIRNKRSVARKFPLMSLIVPYPDEEEDDQNQNQTAPSMSDALSVTRILCGALLLPTISSLVGRLLFESVENTLHRTLLGGLTFITVKGILKIYLKQQQYSRKRERKVVDYTPSNVQHYIRHVRHSGGGADRDHDNLVRGIILEVEGQILH</sequence>
<name>A0A7R8UP48_HERIL</name>
<evidence type="ECO:0000256" key="1">
    <source>
        <dbReference type="ARBA" id="ARBA00004141"/>
    </source>
</evidence>
<dbReference type="AlphaFoldDB" id="A0A7R8UP48"/>
<evidence type="ECO:0000256" key="2">
    <source>
        <dbReference type="ARBA" id="ARBA00022692"/>
    </source>
</evidence>
<keyword evidence="2 5" id="KW-0812">Transmembrane</keyword>
<accession>A0A7R8UP48</accession>
<dbReference type="PANTHER" id="PTHR46283">
    <property type="entry name" value="E3 UBIQUITIN-PROTEIN LIGASE MARCH5"/>
    <property type="match status" value="1"/>
</dbReference>
<evidence type="ECO:0000256" key="4">
    <source>
        <dbReference type="ARBA" id="ARBA00023136"/>
    </source>
</evidence>
<dbReference type="OrthoDB" id="5817083at2759"/>
<evidence type="ECO:0000256" key="3">
    <source>
        <dbReference type="ARBA" id="ARBA00022989"/>
    </source>
</evidence>
<dbReference type="InParanoid" id="A0A7R8UP48"/>
<dbReference type="FunCoup" id="A0A7R8UP48">
    <property type="interactions" value="738"/>
</dbReference>
<feature type="transmembrane region" description="Helical" evidence="5">
    <location>
        <begin position="136"/>
        <end position="155"/>
    </location>
</feature>
<organism evidence="6 7">
    <name type="scientific">Hermetia illucens</name>
    <name type="common">Black soldier fly</name>
    <dbReference type="NCBI Taxonomy" id="343691"/>
    <lineage>
        <taxon>Eukaryota</taxon>
        <taxon>Metazoa</taxon>
        <taxon>Ecdysozoa</taxon>
        <taxon>Arthropoda</taxon>
        <taxon>Hexapoda</taxon>
        <taxon>Insecta</taxon>
        <taxon>Pterygota</taxon>
        <taxon>Neoptera</taxon>
        <taxon>Endopterygota</taxon>
        <taxon>Diptera</taxon>
        <taxon>Brachycera</taxon>
        <taxon>Stratiomyomorpha</taxon>
        <taxon>Stratiomyidae</taxon>
        <taxon>Hermetiinae</taxon>
        <taxon>Hermetia</taxon>
    </lineage>
</organism>
<reference evidence="6 7" key="1">
    <citation type="submission" date="2020-11" db="EMBL/GenBank/DDBJ databases">
        <authorList>
            <person name="Wallbank WR R."/>
            <person name="Pardo Diaz C."/>
            <person name="Kozak K."/>
            <person name="Martin S."/>
            <person name="Jiggins C."/>
            <person name="Moest M."/>
            <person name="Warren A I."/>
            <person name="Generalovic N T."/>
            <person name="Byers J.R.P. K."/>
            <person name="Montejo-Kovacevich G."/>
            <person name="Yen C E."/>
        </authorList>
    </citation>
    <scope>NUCLEOTIDE SEQUENCE [LARGE SCALE GENOMIC DNA]</scope>
</reference>
<feature type="transmembrane region" description="Helical" evidence="5">
    <location>
        <begin position="61"/>
        <end position="81"/>
    </location>
</feature>